<evidence type="ECO:0000313" key="3">
    <source>
        <dbReference type="Proteomes" id="UP001054846"/>
    </source>
</evidence>
<evidence type="ECO:0000256" key="1">
    <source>
        <dbReference type="SAM" id="MobiDB-lite"/>
    </source>
</evidence>
<gene>
    <name evidence="2" type="ORF">ISF26_14630</name>
</gene>
<keyword evidence="3" id="KW-1185">Reference proteome</keyword>
<evidence type="ECO:0000313" key="2">
    <source>
        <dbReference type="EMBL" id="UFP93042.1"/>
    </source>
</evidence>
<name>A0ABY3PHL7_9CYAN</name>
<proteinExistence type="predicted"/>
<organism evidence="2 3">
    <name type="scientific">Gloeobacter morelensis MG652769</name>
    <dbReference type="NCBI Taxonomy" id="2781736"/>
    <lineage>
        <taxon>Bacteria</taxon>
        <taxon>Bacillati</taxon>
        <taxon>Cyanobacteriota</taxon>
        <taxon>Cyanophyceae</taxon>
        <taxon>Gloeobacterales</taxon>
        <taxon>Gloeobacteraceae</taxon>
        <taxon>Gloeobacter</taxon>
        <taxon>Gloeobacter morelensis</taxon>
    </lineage>
</organism>
<dbReference type="RefSeq" id="WP_230840048.1">
    <property type="nucleotide sequence ID" value="NZ_CP063845.1"/>
</dbReference>
<dbReference type="EMBL" id="CP063845">
    <property type="protein sequence ID" value="UFP93042.1"/>
    <property type="molecule type" value="Genomic_DNA"/>
</dbReference>
<accession>A0ABY3PHL7</accession>
<dbReference type="Proteomes" id="UP001054846">
    <property type="component" value="Chromosome"/>
</dbReference>
<sequence length="125" mass="12664">MADNPDSELEQVVKLGIDIVGTCAGGSLGLTGGFAAFGMGAVAGTFFGAGVGLAGAELVNAAVVDPLFDIFDGDDQAAPETWQSEADWTGEAESVAGADAGEMPEEDWGEESLAFADEQSEWAAD</sequence>
<feature type="region of interest" description="Disordered" evidence="1">
    <location>
        <begin position="75"/>
        <end position="111"/>
    </location>
</feature>
<reference evidence="2 3" key="1">
    <citation type="journal article" date="2021" name="Genome Biol. Evol.">
        <title>Complete Genome Sequencing of a Novel Gloeobacter Species from a Waterfall Cave in Mexico.</title>
        <authorList>
            <person name="Saw J.H."/>
            <person name="Cardona T."/>
            <person name="Montejano G."/>
        </authorList>
    </citation>
    <scope>NUCLEOTIDE SEQUENCE [LARGE SCALE GENOMIC DNA]</scope>
    <source>
        <strain evidence="2">MG652769</strain>
    </source>
</reference>
<protein>
    <submittedName>
        <fullName evidence="2">Uncharacterized protein</fullName>
    </submittedName>
</protein>